<accession>A0ABU6YRF1</accession>
<name>A0ABU6YRF1_9FABA</name>
<evidence type="ECO:0000313" key="1">
    <source>
        <dbReference type="EMBL" id="MED6211940.1"/>
    </source>
</evidence>
<evidence type="ECO:0000313" key="2">
    <source>
        <dbReference type="Proteomes" id="UP001341840"/>
    </source>
</evidence>
<protein>
    <submittedName>
        <fullName evidence="1">Uncharacterized protein</fullName>
    </submittedName>
</protein>
<comment type="caution">
    <text evidence="1">The sequence shown here is derived from an EMBL/GenBank/DDBJ whole genome shotgun (WGS) entry which is preliminary data.</text>
</comment>
<reference evidence="1 2" key="1">
    <citation type="journal article" date="2023" name="Plants (Basel)">
        <title>Bridging the Gap: Combining Genomics and Transcriptomics Approaches to Understand Stylosanthes scabra, an Orphan Legume from the Brazilian Caatinga.</title>
        <authorList>
            <person name="Ferreira-Neto J.R.C."/>
            <person name="da Silva M.D."/>
            <person name="Binneck E."/>
            <person name="de Melo N.F."/>
            <person name="da Silva R.H."/>
            <person name="de Melo A.L.T.M."/>
            <person name="Pandolfi V."/>
            <person name="Bustamante F.O."/>
            <person name="Brasileiro-Vidal A.C."/>
            <person name="Benko-Iseppon A.M."/>
        </authorList>
    </citation>
    <scope>NUCLEOTIDE SEQUENCE [LARGE SCALE GENOMIC DNA]</scope>
    <source>
        <tissue evidence="1">Leaves</tissue>
    </source>
</reference>
<gene>
    <name evidence="1" type="ORF">PIB30_078391</name>
</gene>
<keyword evidence="2" id="KW-1185">Reference proteome</keyword>
<sequence>MNQVVVDNANLEHEDYVLDADEMASFDDHLDNLFAKKYAREQNMGKRRKDNDWWSVEVIEDGVIRPLKQIVFDAVTIPPGMKIVLNLTSRTKQ</sequence>
<proteinExistence type="predicted"/>
<dbReference type="Proteomes" id="UP001341840">
    <property type="component" value="Unassembled WGS sequence"/>
</dbReference>
<dbReference type="EMBL" id="JASCZI010242737">
    <property type="protein sequence ID" value="MED6211940.1"/>
    <property type="molecule type" value="Genomic_DNA"/>
</dbReference>
<organism evidence="1 2">
    <name type="scientific">Stylosanthes scabra</name>
    <dbReference type="NCBI Taxonomy" id="79078"/>
    <lineage>
        <taxon>Eukaryota</taxon>
        <taxon>Viridiplantae</taxon>
        <taxon>Streptophyta</taxon>
        <taxon>Embryophyta</taxon>
        <taxon>Tracheophyta</taxon>
        <taxon>Spermatophyta</taxon>
        <taxon>Magnoliopsida</taxon>
        <taxon>eudicotyledons</taxon>
        <taxon>Gunneridae</taxon>
        <taxon>Pentapetalae</taxon>
        <taxon>rosids</taxon>
        <taxon>fabids</taxon>
        <taxon>Fabales</taxon>
        <taxon>Fabaceae</taxon>
        <taxon>Papilionoideae</taxon>
        <taxon>50 kb inversion clade</taxon>
        <taxon>dalbergioids sensu lato</taxon>
        <taxon>Dalbergieae</taxon>
        <taxon>Pterocarpus clade</taxon>
        <taxon>Stylosanthes</taxon>
    </lineage>
</organism>